<evidence type="ECO:0000313" key="2">
    <source>
        <dbReference type="EMBL" id="BCT92740.1"/>
    </source>
</evidence>
<evidence type="ECO:0008006" key="4">
    <source>
        <dbReference type="Google" id="ProtNLM"/>
    </source>
</evidence>
<dbReference type="RefSeq" id="WP_213433618.1">
    <property type="nucleotide sequence ID" value="NZ_AP024545.1"/>
</dbReference>
<evidence type="ECO:0000256" key="1">
    <source>
        <dbReference type="SAM" id="Phobius"/>
    </source>
</evidence>
<dbReference type="Proteomes" id="UP000681317">
    <property type="component" value="Chromosome"/>
</dbReference>
<protein>
    <recommendedName>
        <fullName evidence="4">Transmembrane protein</fullName>
    </recommendedName>
</protein>
<organism evidence="2 3">
    <name type="scientific">Noviluteimonas caseinilytica</name>
    <dbReference type="NCBI Taxonomy" id="2675101"/>
    <lineage>
        <taxon>Bacteria</taxon>
        <taxon>Pseudomonadati</taxon>
        <taxon>Pseudomonadota</taxon>
        <taxon>Gammaproteobacteria</taxon>
        <taxon>Lysobacterales</taxon>
        <taxon>Lysobacteraceae</taxon>
        <taxon>Noviluteimonas</taxon>
    </lineage>
</organism>
<keyword evidence="1" id="KW-1133">Transmembrane helix</keyword>
<dbReference type="EMBL" id="AP024545">
    <property type="protein sequence ID" value="BCT92740.1"/>
    <property type="molecule type" value="Genomic_DNA"/>
</dbReference>
<gene>
    <name evidence="2" type="ORF">LYSCAS_17640</name>
</gene>
<accession>A0ABM7Q5X4</accession>
<feature type="transmembrane region" description="Helical" evidence="1">
    <location>
        <begin position="29"/>
        <end position="60"/>
    </location>
</feature>
<reference evidence="2 3" key="1">
    <citation type="submission" date="2021-03" db="EMBL/GenBank/DDBJ databases">
        <title>Complete Genome Sequences of Two Lysobacter Strains Isolated from Sea Water (Lysobacter caseinilyticus) and Soil (Lysobacter helvus) in South Korea.</title>
        <authorList>
            <person name="Watanabe Y."/>
            <person name="Arakawa K."/>
        </authorList>
    </citation>
    <scope>NUCLEOTIDE SEQUENCE [LARGE SCALE GENOMIC DNA]</scope>
    <source>
        <strain evidence="2 3">KVB24</strain>
    </source>
</reference>
<keyword evidence="1" id="KW-0812">Transmembrane</keyword>
<keyword evidence="3" id="KW-1185">Reference proteome</keyword>
<proteinExistence type="predicted"/>
<sequence length="93" mass="10546">MTAFAHRFDFASFRHGFAPRKPRHPLTRLLVGLLGVAVLVVLVFVSVFVGIAMLSVGLLLRMWKRRNDPQVRRDPRVVDGEFEVVRKHALPSA</sequence>
<name>A0ABM7Q5X4_9GAMM</name>
<evidence type="ECO:0000313" key="3">
    <source>
        <dbReference type="Proteomes" id="UP000681317"/>
    </source>
</evidence>
<keyword evidence="1" id="KW-0472">Membrane</keyword>